<dbReference type="HOGENOM" id="CLU_1278455_0_0_1"/>
<evidence type="ECO:0000313" key="2">
    <source>
        <dbReference type="Proteomes" id="UP000054248"/>
    </source>
</evidence>
<sequence length="216" mass="23426">MTPLKLLDGGNPQRVAGLDLMSMIAESAAAQNLNASKHVFRLFVIHRASCARPVAHISTAFQITADDVPNIGRPVAHTSTAFQSPRTTLQNIGRPVIQTGTGFQTTLQNIGRPVIQTGTAFQTMLQNIGRPVIQTGTAFQTTLQNIGRPVAHPVKARTPRSAPLNHLLLNIFAKLSCHRSSQCLLPGSFPLANGFRQAFSARHLLVVRTPKITDTW</sequence>
<dbReference type="AlphaFoldDB" id="A0A0C3LMW8"/>
<reference evidence="2" key="2">
    <citation type="submission" date="2015-01" db="EMBL/GenBank/DDBJ databases">
        <title>Evolutionary Origins and Diversification of the Mycorrhizal Mutualists.</title>
        <authorList>
            <consortium name="DOE Joint Genome Institute"/>
            <consortium name="Mycorrhizal Genomics Consortium"/>
            <person name="Kohler A."/>
            <person name="Kuo A."/>
            <person name="Nagy L.G."/>
            <person name="Floudas D."/>
            <person name="Copeland A."/>
            <person name="Barry K.W."/>
            <person name="Cichocki N."/>
            <person name="Veneault-Fourrey C."/>
            <person name="LaButti K."/>
            <person name="Lindquist E.A."/>
            <person name="Lipzen A."/>
            <person name="Lundell T."/>
            <person name="Morin E."/>
            <person name="Murat C."/>
            <person name="Riley R."/>
            <person name="Ohm R."/>
            <person name="Sun H."/>
            <person name="Tunlid A."/>
            <person name="Henrissat B."/>
            <person name="Grigoriev I.V."/>
            <person name="Hibbett D.S."/>
            <person name="Martin F."/>
        </authorList>
    </citation>
    <scope>NUCLEOTIDE SEQUENCE [LARGE SCALE GENOMIC DNA]</scope>
    <source>
        <strain evidence="2">MUT 4182</strain>
    </source>
</reference>
<accession>A0A0C3LMW8</accession>
<reference evidence="1 2" key="1">
    <citation type="submission" date="2014-04" db="EMBL/GenBank/DDBJ databases">
        <authorList>
            <consortium name="DOE Joint Genome Institute"/>
            <person name="Kuo A."/>
            <person name="Girlanda M."/>
            <person name="Perotto S."/>
            <person name="Kohler A."/>
            <person name="Nagy L.G."/>
            <person name="Floudas D."/>
            <person name="Copeland A."/>
            <person name="Barry K.W."/>
            <person name="Cichocki N."/>
            <person name="Veneault-Fourrey C."/>
            <person name="LaButti K."/>
            <person name="Lindquist E.A."/>
            <person name="Lipzen A."/>
            <person name="Lundell T."/>
            <person name="Morin E."/>
            <person name="Murat C."/>
            <person name="Sun H."/>
            <person name="Tunlid A."/>
            <person name="Henrissat B."/>
            <person name="Grigoriev I.V."/>
            <person name="Hibbett D.S."/>
            <person name="Martin F."/>
            <person name="Nordberg H.P."/>
            <person name="Cantor M.N."/>
            <person name="Hua S.X."/>
        </authorList>
    </citation>
    <scope>NUCLEOTIDE SEQUENCE [LARGE SCALE GENOMIC DNA]</scope>
    <source>
        <strain evidence="1 2">MUT 4182</strain>
    </source>
</reference>
<dbReference type="Proteomes" id="UP000054248">
    <property type="component" value="Unassembled WGS sequence"/>
</dbReference>
<organism evidence="1 2">
    <name type="scientific">Tulasnella calospora MUT 4182</name>
    <dbReference type="NCBI Taxonomy" id="1051891"/>
    <lineage>
        <taxon>Eukaryota</taxon>
        <taxon>Fungi</taxon>
        <taxon>Dikarya</taxon>
        <taxon>Basidiomycota</taxon>
        <taxon>Agaricomycotina</taxon>
        <taxon>Agaricomycetes</taxon>
        <taxon>Cantharellales</taxon>
        <taxon>Tulasnellaceae</taxon>
        <taxon>Tulasnella</taxon>
    </lineage>
</organism>
<gene>
    <name evidence="1" type="ORF">M407DRAFT_9819</name>
</gene>
<protein>
    <submittedName>
        <fullName evidence="1">Uncharacterized protein</fullName>
    </submittedName>
</protein>
<dbReference type="EMBL" id="KN823103">
    <property type="protein sequence ID" value="KIO22692.1"/>
    <property type="molecule type" value="Genomic_DNA"/>
</dbReference>
<keyword evidence="2" id="KW-1185">Reference proteome</keyword>
<proteinExistence type="predicted"/>
<evidence type="ECO:0000313" key="1">
    <source>
        <dbReference type="EMBL" id="KIO22692.1"/>
    </source>
</evidence>
<name>A0A0C3LMW8_9AGAM</name>